<proteinExistence type="predicted"/>
<evidence type="ECO:0000313" key="2">
    <source>
        <dbReference type="Proteomes" id="UP000823388"/>
    </source>
</evidence>
<protein>
    <submittedName>
        <fullName evidence="1">Uncharacterized protein</fullName>
    </submittedName>
</protein>
<evidence type="ECO:0000313" key="1">
    <source>
        <dbReference type="EMBL" id="KAG2572980.1"/>
    </source>
</evidence>
<dbReference type="Proteomes" id="UP000823388">
    <property type="component" value="Chromosome 7K"/>
</dbReference>
<dbReference type="EMBL" id="CM029049">
    <property type="protein sequence ID" value="KAG2572980.1"/>
    <property type="molecule type" value="Genomic_DNA"/>
</dbReference>
<keyword evidence="2" id="KW-1185">Reference proteome</keyword>
<accession>A0A8T0QFX9</accession>
<gene>
    <name evidence="1" type="ORF">PVAP13_7KG214400</name>
</gene>
<name>A0A8T0QFX9_PANVG</name>
<comment type="caution">
    <text evidence="1">The sequence shown here is derived from an EMBL/GenBank/DDBJ whole genome shotgun (WGS) entry which is preliminary data.</text>
</comment>
<sequence length="53" mass="5863">MATCQMHCFSNIHNHARQVLYGTAIIKLKAQEMIAHPGSNNGSPKEKHINTCS</sequence>
<organism evidence="1 2">
    <name type="scientific">Panicum virgatum</name>
    <name type="common">Blackwell switchgrass</name>
    <dbReference type="NCBI Taxonomy" id="38727"/>
    <lineage>
        <taxon>Eukaryota</taxon>
        <taxon>Viridiplantae</taxon>
        <taxon>Streptophyta</taxon>
        <taxon>Embryophyta</taxon>
        <taxon>Tracheophyta</taxon>
        <taxon>Spermatophyta</taxon>
        <taxon>Magnoliopsida</taxon>
        <taxon>Liliopsida</taxon>
        <taxon>Poales</taxon>
        <taxon>Poaceae</taxon>
        <taxon>PACMAD clade</taxon>
        <taxon>Panicoideae</taxon>
        <taxon>Panicodae</taxon>
        <taxon>Paniceae</taxon>
        <taxon>Panicinae</taxon>
        <taxon>Panicum</taxon>
        <taxon>Panicum sect. Hiantes</taxon>
    </lineage>
</organism>
<dbReference type="AlphaFoldDB" id="A0A8T0QFX9"/>
<reference evidence="1" key="1">
    <citation type="submission" date="2020-05" db="EMBL/GenBank/DDBJ databases">
        <title>WGS assembly of Panicum virgatum.</title>
        <authorList>
            <person name="Lovell J.T."/>
            <person name="Jenkins J."/>
            <person name="Shu S."/>
            <person name="Juenger T.E."/>
            <person name="Schmutz J."/>
        </authorList>
    </citation>
    <scope>NUCLEOTIDE SEQUENCE</scope>
    <source>
        <strain evidence="1">AP13</strain>
    </source>
</reference>